<evidence type="ECO:0000313" key="2">
    <source>
        <dbReference type="EMBL" id="RHJ89002.1"/>
    </source>
</evidence>
<evidence type="ECO:0000256" key="1">
    <source>
        <dbReference type="SAM" id="Phobius"/>
    </source>
</evidence>
<evidence type="ECO:0000313" key="3">
    <source>
        <dbReference type="Proteomes" id="UP000284841"/>
    </source>
</evidence>
<feature type="transmembrane region" description="Helical" evidence="1">
    <location>
        <begin position="188"/>
        <end position="209"/>
    </location>
</feature>
<protein>
    <submittedName>
        <fullName evidence="2">Uncharacterized protein</fullName>
    </submittedName>
</protein>
<keyword evidence="1" id="KW-0472">Membrane</keyword>
<dbReference type="Gene3D" id="3.90.1720.10">
    <property type="entry name" value="endopeptidase domain like (from Nostoc punctiforme)"/>
    <property type="match status" value="1"/>
</dbReference>
<dbReference type="RefSeq" id="WP_067538338.1">
    <property type="nucleotide sequence ID" value="NZ_AP025567.1"/>
</dbReference>
<organism evidence="2 3">
    <name type="scientific">Emergencia timonensis</name>
    <dbReference type="NCBI Taxonomy" id="1776384"/>
    <lineage>
        <taxon>Bacteria</taxon>
        <taxon>Bacillati</taxon>
        <taxon>Bacillota</taxon>
        <taxon>Clostridia</taxon>
        <taxon>Peptostreptococcales</taxon>
        <taxon>Anaerovoracaceae</taxon>
        <taxon>Emergencia</taxon>
    </lineage>
</organism>
<sequence length="217" mass="26097">MNKTKSIYIMISQTNTRFARLVRKFGKTHYNHAAVALDEELEQLYAFARPKHKAVLLARLVKENVHRYTLGKEQTVNVVIFKIDVTMRQYLWVKNTIEQIYADKEYIYNLLSVLSYPVSRGFSTYKAFSCIEFAMFILKALSYDIPKPLYRYKPDDLLPLLYKDICYQGDILEYKEDSGYDYEYFSPWTFHLFWDSVITLMWLFMRTFVRRQRKETK</sequence>
<keyword evidence="1" id="KW-1133">Transmembrane helix</keyword>
<dbReference type="STRING" id="1776384.GCA_900086585_02228"/>
<dbReference type="OrthoDB" id="1645744at2"/>
<keyword evidence="1" id="KW-0812">Transmembrane</keyword>
<dbReference type="EMBL" id="QRMS01000001">
    <property type="protein sequence ID" value="RHJ89002.1"/>
    <property type="molecule type" value="Genomic_DNA"/>
</dbReference>
<keyword evidence="3" id="KW-1185">Reference proteome</keyword>
<accession>A0A415E5F2</accession>
<proteinExistence type="predicted"/>
<dbReference type="AlphaFoldDB" id="A0A415E5F2"/>
<dbReference type="Proteomes" id="UP000284841">
    <property type="component" value="Unassembled WGS sequence"/>
</dbReference>
<dbReference type="GeneID" id="83004582"/>
<gene>
    <name evidence="2" type="ORF">DW099_00030</name>
</gene>
<comment type="caution">
    <text evidence="2">The sequence shown here is derived from an EMBL/GenBank/DDBJ whole genome shotgun (WGS) entry which is preliminary data.</text>
</comment>
<name>A0A415E5F2_9FIRM</name>
<reference evidence="2 3" key="1">
    <citation type="submission" date="2018-08" db="EMBL/GenBank/DDBJ databases">
        <title>A genome reference for cultivated species of the human gut microbiota.</title>
        <authorList>
            <person name="Zou Y."/>
            <person name="Xue W."/>
            <person name="Luo G."/>
        </authorList>
    </citation>
    <scope>NUCLEOTIDE SEQUENCE [LARGE SCALE GENOMIC DNA]</scope>
    <source>
        <strain evidence="2 3">AM07-24</strain>
    </source>
</reference>